<protein>
    <submittedName>
        <fullName evidence="1">Uncharacterized protein</fullName>
    </submittedName>
</protein>
<evidence type="ECO:0000313" key="2">
    <source>
        <dbReference type="Proteomes" id="UP000251082"/>
    </source>
</evidence>
<accession>A0A2X2HHW1</accession>
<sequence>MASPINSGTMMSNPCPSTFLDKKRVVAAELNITNNEKKYSLGSNFAKWMLQKIKRLIANIMSGSRSVNTEILNYFHPMPGTENNGNRTWMAATGGERIHRN</sequence>
<reference evidence="1 2" key="1">
    <citation type="submission" date="2018-06" db="EMBL/GenBank/DDBJ databases">
        <authorList>
            <consortium name="Pathogen Informatics"/>
            <person name="Doyle S."/>
        </authorList>
    </citation>
    <scope>NUCLEOTIDE SEQUENCE [LARGE SCALE GENOMIC DNA]</scope>
    <source>
        <strain evidence="1 2">NCTC4837</strain>
    </source>
</reference>
<dbReference type="AlphaFoldDB" id="A0A2X2HHW1"/>
<dbReference type="Proteomes" id="UP000251082">
    <property type="component" value="Unassembled WGS sequence"/>
</dbReference>
<evidence type="ECO:0000313" key="1">
    <source>
        <dbReference type="EMBL" id="SPZ68804.1"/>
    </source>
</evidence>
<name>A0A2X2HHW1_SHIDY</name>
<dbReference type="EMBL" id="UAUQ01000003">
    <property type="protein sequence ID" value="SPZ68804.1"/>
    <property type="molecule type" value="Genomic_DNA"/>
</dbReference>
<organism evidence="1 2">
    <name type="scientific">Shigella dysenteriae</name>
    <dbReference type="NCBI Taxonomy" id="622"/>
    <lineage>
        <taxon>Bacteria</taxon>
        <taxon>Pseudomonadati</taxon>
        <taxon>Pseudomonadota</taxon>
        <taxon>Gammaproteobacteria</taxon>
        <taxon>Enterobacterales</taxon>
        <taxon>Enterobacteriaceae</taxon>
        <taxon>Shigella</taxon>
    </lineage>
</organism>
<gene>
    <name evidence="1" type="ORF">NCTC4837_01026</name>
</gene>
<proteinExistence type="predicted"/>